<feature type="transmembrane region" description="Helical" evidence="1">
    <location>
        <begin position="12"/>
        <end position="32"/>
    </location>
</feature>
<evidence type="ECO:0000313" key="3">
    <source>
        <dbReference type="Proteomes" id="UP001321748"/>
    </source>
</evidence>
<dbReference type="RefSeq" id="WP_317642496.1">
    <property type="nucleotide sequence ID" value="NZ_AP026800.1"/>
</dbReference>
<dbReference type="Proteomes" id="UP001321748">
    <property type="component" value="Chromosome"/>
</dbReference>
<name>A0ABM8BDL7_9BIFI</name>
<keyword evidence="1" id="KW-1133">Transmembrane helix</keyword>
<keyword evidence="1" id="KW-0472">Membrane</keyword>
<evidence type="ECO:0008006" key="4">
    <source>
        <dbReference type="Google" id="ProtNLM"/>
    </source>
</evidence>
<keyword evidence="1" id="KW-0812">Transmembrane</keyword>
<proteinExistence type="predicted"/>
<gene>
    <name evidence="2" type="ORF">KIMH_11060</name>
</gene>
<protein>
    <recommendedName>
        <fullName evidence="4">DUF2500 domain-containing protein</fullName>
    </recommendedName>
</protein>
<accession>A0ABM8BDL7</accession>
<evidence type="ECO:0000313" key="2">
    <source>
        <dbReference type="EMBL" id="BDR54995.1"/>
    </source>
</evidence>
<keyword evidence="3" id="KW-1185">Reference proteome</keyword>
<evidence type="ECO:0000256" key="1">
    <source>
        <dbReference type="SAM" id="Phobius"/>
    </source>
</evidence>
<dbReference type="EMBL" id="AP026800">
    <property type="protein sequence ID" value="BDR54995.1"/>
    <property type="molecule type" value="Genomic_DNA"/>
</dbReference>
<sequence length="115" mass="13267">MSTMWSEDPEIVIAFAVIALFVIAVIFLFIYAKLHPKQDNFTPTFKTLSDGSVQMEFSGFGGAFQEKRIKRFHEQYQVGMVVEHEGQNYRIVQIQDHDVAGMVLDKVFVAYLERM</sequence>
<organism evidence="2 3">
    <name type="scientific">Bombiscardovia apis</name>
    <dbReference type="NCBI Taxonomy" id="2932182"/>
    <lineage>
        <taxon>Bacteria</taxon>
        <taxon>Bacillati</taxon>
        <taxon>Actinomycetota</taxon>
        <taxon>Actinomycetes</taxon>
        <taxon>Bifidobacteriales</taxon>
        <taxon>Bifidobacteriaceae</taxon>
        <taxon>Bombiscardovia</taxon>
    </lineage>
</organism>
<reference evidence="2 3" key="1">
    <citation type="journal article" date="2023" name="Microbiol. Spectr.">
        <title>Symbiosis of Carpenter Bees with Uncharacterized Lactic Acid Bacteria Showing NAD Auxotrophy.</title>
        <authorList>
            <person name="Kawasaki S."/>
            <person name="Ozawa K."/>
            <person name="Mori T."/>
            <person name="Yamamoto A."/>
            <person name="Ito M."/>
            <person name="Ohkuma M."/>
            <person name="Sakamoto M."/>
            <person name="Matsutani M."/>
        </authorList>
    </citation>
    <scope>NUCLEOTIDE SEQUENCE [LARGE SCALE GENOMIC DNA]</scope>
    <source>
        <strain evidence="2 3">KimH</strain>
    </source>
</reference>